<name>A0ABQ0A663_9GAMM</name>
<dbReference type="RefSeq" id="WP_353301852.1">
    <property type="nucleotide sequence ID" value="NZ_BAABWN010000002.1"/>
</dbReference>
<dbReference type="Pfam" id="PF18071">
    <property type="entry name" value="HMW1C_N"/>
    <property type="match status" value="1"/>
</dbReference>
<keyword evidence="2" id="KW-0808">Transferase</keyword>
<dbReference type="Gene3D" id="3.40.50.11380">
    <property type="match status" value="1"/>
</dbReference>
<gene>
    <name evidence="2" type="ORF">NBRC116591_09470</name>
</gene>
<dbReference type="EMBL" id="BAABWN010000002">
    <property type="protein sequence ID" value="GAA6167137.1"/>
    <property type="molecule type" value="Genomic_DNA"/>
</dbReference>
<dbReference type="Proteomes" id="UP001465153">
    <property type="component" value="Unassembled WGS sequence"/>
</dbReference>
<dbReference type="InterPro" id="IPR041109">
    <property type="entry name" value="HMW1C_N"/>
</dbReference>
<keyword evidence="3" id="KW-1185">Reference proteome</keyword>
<reference evidence="2 3" key="1">
    <citation type="submission" date="2024-04" db="EMBL/GenBank/DDBJ databases">
        <title>Draft genome sequence of Sessilibacter corallicola NBRC 116591.</title>
        <authorList>
            <person name="Miyakawa T."/>
            <person name="Kusuya Y."/>
            <person name="Miura T."/>
        </authorList>
    </citation>
    <scope>NUCLEOTIDE SEQUENCE [LARGE SCALE GENOMIC DNA]</scope>
    <source>
        <strain evidence="2 3">KU-00831-HH</strain>
    </source>
</reference>
<organism evidence="2 3">
    <name type="scientific">Sessilibacter corallicola</name>
    <dbReference type="NCBI Taxonomy" id="2904075"/>
    <lineage>
        <taxon>Bacteria</taxon>
        <taxon>Pseudomonadati</taxon>
        <taxon>Pseudomonadota</taxon>
        <taxon>Gammaproteobacteria</taxon>
        <taxon>Cellvibrionales</taxon>
        <taxon>Cellvibrionaceae</taxon>
        <taxon>Sessilibacter</taxon>
    </lineage>
</organism>
<accession>A0ABQ0A663</accession>
<evidence type="ECO:0000259" key="1">
    <source>
        <dbReference type="Pfam" id="PF18071"/>
    </source>
</evidence>
<dbReference type="GO" id="GO:0016740">
    <property type="term" value="F:transferase activity"/>
    <property type="evidence" value="ECO:0007669"/>
    <property type="project" value="UniProtKB-KW"/>
</dbReference>
<comment type="caution">
    <text evidence="2">The sequence shown here is derived from an EMBL/GenBank/DDBJ whole genome shotgun (WGS) entry which is preliminary data.</text>
</comment>
<protein>
    <submittedName>
        <fullName evidence="2">Glycosyl transferase</fullName>
    </submittedName>
</protein>
<proteinExistence type="predicted"/>
<evidence type="ECO:0000313" key="3">
    <source>
        <dbReference type="Proteomes" id="UP001465153"/>
    </source>
</evidence>
<dbReference type="Gene3D" id="3.40.50.2000">
    <property type="entry name" value="Glycogen Phosphorylase B"/>
    <property type="match status" value="1"/>
</dbReference>
<feature type="domain" description="HMW1C N-terminal" evidence="1">
    <location>
        <begin position="12"/>
        <end position="131"/>
    </location>
</feature>
<sequence length="644" mass="72898">MSSDTHVCEKTYDLEDLERAVYNRDYENATLLLLKALQGFEQKTWDFVTLQDDGGAIRNRNKSRSKILLTRFCAAVTALLSDPGLVLSRGGFEYLMLFKRYLDTVFAATDFADMSHILALIGEKTADDKVSYKNESEFLKVMVACSANSGAEILTELLNALPKELAFLFWLSLLDNEMVLTETSDHARNSLLHHGEKFASIVPSDTAMIRLVNTWMFCSYMNNPEKHNIKIHLNKIVKNYCQKKGAKQPFISKERVLKDKPTILVVCERYTSDHAMYRCYGRAISKLNKYFKTVFMSLPKRFDKKSTADFDETVILENKGVVVDIKPIIGAIVKQAPDIIFYPSIGMEAWVVSCAQYRLAPIQMMTMGHPATSHCENIDYFVGEEGFTGDASRWSETGVEVKKGTLAFSLGSLNCDIYPHINKNPETLKIAVPSIAYKLNPAVLGICKYVYETTKKNVEFYFFPNMSGINYAAIKLRLTEILPCTVYENMPYKNYMAVLSNCDIAFSPFPFGNTNGFIDCARLAIPVICLDGPETHSHIDSELSSRIGLPEFCRANSIDEYKAAAIQLIENEALRIELSQYLLDKNIDQFLFDASNDDVVEDLAELCYWVYQNHETIQAEDKQLWNVSDREQLISSVSKTEIAS</sequence>
<evidence type="ECO:0000313" key="2">
    <source>
        <dbReference type="EMBL" id="GAA6167137.1"/>
    </source>
</evidence>